<proteinExistence type="predicted"/>
<comment type="caution">
    <text evidence="1">The sequence shown here is derived from an EMBL/GenBank/DDBJ whole genome shotgun (WGS) entry which is preliminary data.</text>
</comment>
<sequence>MGRSNRQIKPMSLRQKAQFLSAIAVIEYKKKLRTGKKWRFKEYWRNKENAGESLGWESGHNAEMNKGKKYKNRKIATTNITPRSVLLDKEREIIVQHALAALTTQERQVVDFSFGWEGDALPIGKVALLLKIEETKAKAILKSALAKLSQNKQLQRYVNNPF</sequence>
<gene>
    <name evidence="1" type="ORF">HA254_03880</name>
</gene>
<evidence type="ECO:0000313" key="2">
    <source>
        <dbReference type="Proteomes" id="UP000565078"/>
    </source>
</evidence>
<protein>
    <submittedName>
        <fullName evidence="1">Sigma-70 family RNA polymerase sigma factor</fullName>
    </submittedName>
</protein>
<accession>A0A7J4IY56</accession>
<dbReference type="SUPFAM" id="SSF88659">
    <property type="entry name" value="Sigma3 and sigma4 domains of RNA polymerase sigma factors"/>
    <property type="match status" value="1"/>
</dbReference>
<dbReference type="InterPro" id="IPR013324">
    <property type="entry name" value="RNA_pol_sigma_r3/r4-like"/>
</dbReference>
<reference evidence="2" key="1">
    <citation type="journal article" date="2020" name="bioRxiv">
        <title>A rank-normalized archaeal taxonomy based on genome phylogeny resolves widespread incomplete and uneven classifications.</title>
        <authorList>
            <person name="Rinke C."/>
            <person name="Chuvochina M."/>
            <person name="Mussig A.J."/>
            <person name="Chaumeil P.-A."/>
            <person name="Waite D.W."/>
            <person name="Whitman W.B."/>
            <person name="Parks D.H."/>
            <person name="Hugenholtz P."/>
        </authorList>
    </citation>
    <scope>NUCLEOTIDE SEQUENCE [LARGE SCALE GENOMIC DNA]</scope>
</reference>
<dbReference type="EMBL" id="DUGC01000059">
    <property type="protein sequence ID" value="HIH09784.1"/>
    <property type="molecule type" value="Genomic_DNA"/>
</dbReference>
<organism evidence="1 2">
    <name type="scientific">Candidatus Iainarchaeum sp</name>
    <dbReference type="NCBI Taxonomy" id="3101447"/>
    <lineage>
        <taxon>Archaea</taxon>
        <taxon>Candidatus Iainarchaeota</taxon>
        <taxon>Candidatus Iainarchaeia</taxon>
        <taxon>Candidatus Iainarchaeales</taxon>
        <taxon>Candidatus Iainarchaeaceae</taxon>
        <taxon>Candidatus Iainarchaeum</taxon>
    </lineage>
</organism>
<dbReference type="Gene3D" id="1.20.140.160">
    <property type="match status" value="1"/>
</dbReference>
<dbReference type="Proteomes" id="UP000565078">
    <property type="component" value="Unassembled WGS sequence"/>
</dbReference>
<dbReference type="AlphaFoldDB" id="A0A7J4IY56"/>
<name>A0A7J4IY56_9ARCH</name>
<evidence type="ECO:0000313" key="1">
    <source>
        <dbReference type="EMBL" id="HIH09784.1"/>
    </source>
</evidence>